<dbReference type="InterPro" id="IPR036388">
    <property type="entry name" value="WH-like_DNA-bd_sf"/>
</dbReference>
<dbReference type="InterPro" id="IPR013249">
    <property type="entry name" value="RNA_pol_sigma70_r4_t2"/>
</dbReference>
<feature type="domain" description="RNA polymerase sigma-70 region 2" evidence="6">
    <location>
        <begin position="25"/>
        <end position="90"/>
    </location>
</feature>
<evidence type="ECO:0000256" key="4">
    <source>
        <dbReference type="ARBA" id="ARBA00023163"/>
    </source>
</evidence>
<comment type="similarity">
    <text evidence="1">Belongs to the sigma-70 factor family. ECF subfamily.</text>
</comment>
<dbReference type="InterPro" id="IPR007627">
    <property type="entry name" value="RNA_pol_sigma70_r2"/>
</dbReference>
<feature type="transmembrane region" description="Helical" evidence="5">
    <location>
        <begin position="351"/>
        <end position="370"/>
    </location>
</feature>
<dbReference type="NCBIfam" id="TIGR02937">
    <property type="entry name" value="sigma70-ECF"/>
    <property type="match status" value="1"/>
</dbReference>
<feature type="transmembrane region" description="Helical" evidence="5">
    <location>
        <begin position="307"/>
        <end position="324"/>
    </location>
</feature>
<evidence type="ECO:0000256" key="1">
    <source>
        <dbReference type="ARBA" id="ARBA00010641"/>
    </source>
</evidence>
<dbReference type="Pfam" id="PF04542">
    <property type="entry name" value="Sigma70_r2"/>
    <property type="match status" value="1"/>
</dbReference>
<dbReference type="Gene3D" id="1.10.10.10">
    <property type="entry name" value="Winged helix-like DNA-binding domain superfamily/Winged helix DNA-binding domain"/>
    <property type="match status" value="1"/>
</dbReference>
<dbReference type="Pfam" id="PF08281">
    <property type="entry name" value="Sigma70_r4_2"/>
    <property type="match status" value="1"/>
</dbReference>
<feature type="transmembrane region" description="Helical" evidence="5">
    <location>
        <begin position="281"/>
        <end position="301"/>
    </location>
</feature>
<sequence>MNVDTQLEKLVEAAKSGDQKAFSTLIDQLSNVVSSIALAITKDVNHSEDVSQKVFIKVWQKLGELKNNASILPWIRQLTRYTAINHLRDLGAVEQHQVSSACAEQQLNQLFDGSMPLDSLLAQQQQNQVLYHFVDSLPDESREVVLLYYREEQSTHAVSVLLGLNEAVVRKRLERVRRQLKSQILAKYGKVILTTAPVGLSSMVMSLAVTAPPAAAMTVSTVVSGYQTSWFWQLISLFGGAVTGGILALLANDLSAKRALKHFDDIAVVAQLHRARKITNLWIIASVIIMMVCYEISSGWLLPLLSFVFLLIGVTRFTLLMAVANKRRLLQQAELDQSAYQRLARQQKYGMFGWCLGVIGGSAGLIGGFVQTGRLAQIL</sequence>
<accession>A0ABT7ELQ9</accession>
<evidence type="ECO:0000256" key="2">
    <source>
        <dbReference type="ARBA" id="ARBA00023015"/>
    </source>
</evidence>
<keyword evidence="9" id="KW-1185">Reference proteome</keyword>
<dbReference type="Proteomes" id="UP001231915">
    <property type="component" value="Unassembled WGS sequence"/>
</dbReference>
<keyword evidence="3" id="KW-0731">Sigma factor</keyword>
<reference evidence="8 9" key="1">
    <citation type="submission" date="2023-05" db="EMBL/GenBank/DDBJ databases">
        <title>Pseudoalteromonas ardens sp. nov., Pseudoalteromonas obscura sp. nov., and Pseudoalteromonas umbrosa sp. nov., isolated from the coral Montipora capitata.</title>
        <authorList>
            <person name="Thomas E.M."/>
            <person name="Smith E.M."/>
            <person name="Papke E."/>
            <person name="Shlafstein M.D."/>
            <person name="Oline D.K."/>
            <person name="Videau P."/>
            <person name="Saw J.H."/>
            <person name="Strangman W.K."/>
            <person name="Ushijima B."/>
        </authorList>
    </citation>
    <scope>NUCLEOTIDE SEQUENCE [LARGE SCALE GENOMIC DNA]</scope>
    <source>
        <strain evidence="8 9">P94</strain>
    </source>
</reference>
<keyword evidence="5" id="KW-0812">Transmembrane</keyword>
<evidence type="ECO:0000259" key="7">
    <source>
        <dbReference type="Pfam" id="PF08281"/>
    </source>
</evidence>
<keyword evidence="4" id="KW-0804">Transcription</keyword>
<name>A0ABT7ELQ9_9GAMM</name>
<protein>
    <submittedName>
        <fullName evidence="8">Sigma-70 family RNA polymerase sigma factor</fullName>
    </submittedName>
</protein>
<evidence type="ECO:0000313" key="8">
    <source>
        <dbReference type="EMBL" id="MDK2595964.1"/>
    </source>
</evidence>
<organism evidence="8 9">
    <name type="scientific">Pseudoalteromonas obscura</name>
    <dbReference type="NCBI Taxonomy" id="3048491"/>
    <lineage>
        <taxon>Bacteria</taxon>
        <taxon>Pseudomonadati</taxon>
        <taxon>Pseudomonadota</taxon>
        <taxon>Gammaproteobacteria</taxon>
        <taxon>Alteromonadales</taxon>
        <taxon>Pseudoalteromonadaceae</taxon>
        <taxon>Pseudoalteromonas</taxon>
    </lineage>
</organism>
<keyword evidence="2" id="KW-0805">Transcription regulation</keyword>
<feature type="transmembrane region" description="Helical" evidence="5">
    <location>
        <begin position="230"/>
        <end position="251"/>
    </location>
</feature>
<dbReference type="EMBL" id="JASJUT010000004">
    <property type="protein sequence ID" value="MDK2595964.1"/>
    <property type="molecule type" value="Genomic_DNA"/>
</dbReference>
<dbReference type="SUPFAM" id="SSF88659">
    <property type="entry name" value="Sigma3 and sigma4 domains of RNA polymerase sigma factors"/>
    <property type="match status" value="1"/>
</dbReference>
<dbReference type="RefSeq" id="WP_284137463.1">
    <property type="nucleotide sequence ID" value="NZ_JASJUT010000004.1"/>
</dbReference>
<dbReference type="InterPro" id="IPR039425">
    <property type="entry name" value="RNA_pol_sigma-70-like"/>
</dbReference>
<gene>
    <name evidence="8" type="ORF">QNM18_12965</name>
</gene>
<feature type="domain" description="RNA polymerase sigma factor 70 region 4 type 2" evidence="7">
    <location>
        <begin position="130"/>
        <end position="180"/>
    </location>
</feature>
<dbReference type="Gene3D" id="1.10.1740.10">
    <property type="match status" value="1"/>
</dbReference>
<dbReference type="InterPro" id="IPR013324">
    <property type="entry name" value="RNA_pol_sigma_r3/r4-like"/>
</dbReference>
<evidence type="ECO:0000313" key="9">
    <source>
        <dbReference type="Proteomes" id="UP001231915"/>
    </source>
</evidence>
<dbReference type="PANTHER" id="PTHR43133">
    <property type="entry name" value="RNA POLYMERASE ECF-TYPE SIGMA FACTO"/>
    <property type="match status" value="1"/>
</dbReference>
<evidence type="ECO:0000256" key="3">
    <source>
        <dbReference type="ARBA" id="ARBA00023082"/>
    </source>
</evidence>
<feature type="transmembrane region" description="Helical" evidence="5">
    <location>
        <begin position="191"/>
        <end position="210"/>
    </location>
</feature>
<dbReference type="InterPro" id="IPR013325">
    <property type="entry name" value="RNA_pol_sigma_r2"/>
</dbReference>
<dbReference type="CDD" id="cd06171">
    <property type="entry name" value="Sigma70_r4"/>
    <property type="match status" value="1"/>
</dbReference>
<keyword evidence="5" id="KW-1133">Transmembrane helix</keyword>
<dbReference type="SUPFAM" id="SSF88946">
    <property type="entry name" value="Sigma2 domain of RNA polymerase sigma factors"/>
    <property type="match status" value="1"/>
</dbReference>
<evidence type="ECO:0000259" key="6">
    <source>
        <dbReference type="Pfam" id="PF04542"/>
    </source>
</evidence>
<keyword evidence="5" id="KW-0472">Membrane</keyword>
<evidence type="ECO:0000256" key="5">
    <source>
        <dbReference type="SAM" id="Phobius"/>
    </source>
</evidence>
<proteinExistence type="inferred from homology"/>
<dbReference type="PANTHER" id="PTHR43133:SF25">
    <property type="entry name" value="RNA POLYMERASE SIGMA FACTOR RFAY-RELATED"/>
    <property type="match status" value="1"/>
</dbReference>
<comment type="caution">
    <text evidence="8">The sequence shown here is derived from an EMBL/GenBank/DDBJ whole genome shotgun (WGS) entry which is preliminary data.</text>
</comment>
<dbReference type="InterPro" id="IPR014284">
    <property type="entry name" value="RNA_pol_sigma-70_dom"/>
</dbReference>